<keyword evidence="13" id="KW-1185">Reference proteome</keyword>
<dbReference type="GO" id="GO:0006493">
    <property type="term" value="P:protein O-linked glycosylation"/>
    <property type="evidence" value="ECO:0007669"/>
    <property type="project" value="TreeGrafter"/>
</dbReference>
<evidence type="ECO:0000256" key="9">
    <source>
        <dbReference type="ARBA" id="ARBA00023136"/>
    </source>
</evidence>
<gene>
    <name evidence="12" type="ORF">NHX12_021121</name>
</gene>
<proteinExistence type="inferred from homology"/>
<evidence type="ECO:0000256" key="1">
    <source>
        <dbReference type="ARBA" id="ARBA00004323"/>
    </source>
</evidence>
<evidence type="ECO:0000256" key="11">
    <source>
        <dbReference type="SAM" id="MobiDB-lite"/>
    </source>
</evidence>
<protein>
    <recommendedName>
        <fullName evidence="10">Hexosyltransferase</fullName>
        <ecNumber evidence="10">2.4.1.-</ecNumber>
    </recommendedName>
</protein>
<keyword evidence="5" id="KW-0812">Transmembrane</keyword>
<dbReference type="PANTHER" id="PTHR11214:SF23">
    <property type="entry name" value="N-ACETYLLACTOSAMINIDE BETA-1,3-N-ACETYLGLUCOSAMINYLTRANSFERASE 3"/>
    <property type="match status" value="1"/>
</dbReference>
<dbReference type="GO" id="GO:0008194">
    <property type="term" value="F:UDP-glycosyltransferase activity"/>
    <property type="evidence" value="ECO:0007669"/>
    <property type="project" value="TreeGrafter"/>
</dbReference>
<dbReference type="Pfam" id="PF01762">
    <property type="entry name" value="Galactosyl_T"/>
    <property type="match status" value="1"/>
</dbReference>
<dbReference type="GO" id="GO:0016758">
    <property type="term" value="F:hexosyltransferase activity"/>
    <property type="evidence" value="ECO:0007669"/>
    <property type="project" value="InterPro"/>
</dbReference>
<name>A0A9Q0ET60_9TELE</name>
<organism evidence="12 13">
    <name type="scientific">Muraenolepis orangiensis</name>
    <name type="common">Patagonian moray cod</name>
    <dbReference type="NCBI Taxonomy" id="630683"/>
    <lineage>
        <taxon>Eukaryota</taxon>
        <taxon>Metazoa</taxon>
        <taxon>Chordata</taxon>
        <taxon>Craniata</taxon>
        <taxon>Vertebrata</taxon>
        <taxon>Euteleostomi</taxon>
        <taxon>Actinopterygii</taxon>
        <taxon>Neopterygii</taxon>
        <taxon>Teleostei</taxon>
        <taxon>Neoteleostei</taxon>
        <taxon>Acanthomorphata</taxon>
        <taxon>Zeiogadaria</taxon>
        <taxon>Gadariae</taxon>
        <taxon>Gadiformes</taxon>
        <taxon>Muraenolepidoidei</taxon>
        <taxon>Muraenolepididae</taxon>
        <taxon>Muraenolepis</taxon>
    </lineage>
</organism>
<comment type="caution">
    <text evidence="12">The sequence shown here is derived from an EMBL/GenBank/DDBJ whole genome shotgun (WGS) entry which is preliminary data.</text>
</comment>
<keyword evidence="4" id="KW-0808">Transferase</keyword>
<evidence type="ECO:0000313" key="13">
    <source>
        <dbReference type="Proteomes" id="UP001148018"/>
    </source>
</evidence>
<evidence type="ECO:0000256" key="3">
    <source>
        <dbReference type="ARBA" id="ARBA00022676"/>
    </source>
</evidence>
<keyword evidence="7" id="KW-1133">Transmembrane helix</keyword>
<evidence type="ECO:0000256" key="10">
    <source>
        <dbReference type="RuleBase" id="RU363063"/>
    </source>
</evidence>
<keyword evidence="6" id="KW-0735">Signal-anchor</keyword>
<dbReference type="AlphaFoldDB" id="A0A9Q0ET60"/>
<dbReference type="InterPro" id="IPR002659">
    <property type="entry name" value="Glyco_trans_31"/>
</dbReference>
<sequence length="213" mass="25187">MWRADRSWKVFLLLVIKSSPGNYERRQILRERSGCTWAPGSVFICGTTCAGLEERMNHLMEVAHRKHRDILQWDFQESFINLTLKQVLFLEWQEGRCPHVRFLLNGDDDVFAHTDNMVHYLQSPWKARRRQASLRGLLHGGNGAHSPTEQGRTQTQQPHWREIRIPSLKLDPYDPCYYKDILMVHCFLPHQLYLLWDQVHDPRLRCWPISTGS</sequence>
<comment type="similarity">
    <text evidence="2 10">Belongs to the glycosyltransferase 31 family.</text>
</comment>
<evidence type="ECO:0000313" key="12">
    <source>
        <dbReference type="EMBL" id="KAJ3611105.1"/>
    </source>
</evidence>
<evidence type="ECO:0000256" key="6">
    <source>
        <dbReference type="ARBA" id="ARBA00022968"/>
    </source>
</evidence>
<comment type="subcellular location">
    <subcellularLocation>
        <location evidence="1 10">Golgi apparatus membrane</location>
        <topology evidence="1 10">Single-pass type II membrane protein</topology>
    </subcellularLocation>
</comment>
<dbReference type="GO" id="GO:0000139">
    <property type="term" value="C:Golgi membrane"/>
    <property type="evidence" value="ECO:0007669"/>
    <property type="project" value="UniProtKB-SubCell"/>
</dbReference>
<keyword evidence="8 10" id="KW-0333">Golgi apparatus</keyword>
<accession>A0A9Q0ET60</accession>
<keyword evidence="3 10" id="KW-0328">Glycosyltransferase</keyword>
<feature type="compositionally biased region" description="Polar residues" evidence="11">
    <location>
        <begin position="145"/>
        <end position="158"/>
    </location>
</feature>
<dbReference type="EC" id="2.4.1.-" evidence="10"/>
<keyword evidence="9" id="KW-0472">Membrane</keyword>
<feature type="region of interest" description="Disordered" evidence="11">
    <location>
        <begin position="138"/>
        <end position="158"/>
    </location>
</feature>
<evidence type="ECO:0000256" key="5">
    <source>
        <dbReference type="ARBA" id="ARBA00022692"/>
    </source>
</evidence>
<evidence type="ECO:0000256" key="2">
    <source>
        <dbReference type="ARBA" id="ARBA00008661"/>
    </source>
</evidence>
<evidence type="ECO:0000256" key="7">
    <source>
        <dbReference type="ARBA" id="ARBA00022989"/>
    </source>
</evidence>
<dbReference type="Proteomes" id="UP001148018">
    <property type="component" value="Unassembled WGS sequence"/>
</dbReference>
<dbReference type="Gene3D" id="3.90.550.50">
    <property type="match status" value="1"/>
</dbReference>
<dbReference type="OrthoDB" id="2139606at2759"/>
<dbReference type="GO" id="GO:0030311">
    <property type="term" value="P:poly-N-acetyllactosamine biosynthetic process"/>
    <property type="evidence" value="ECO:0007669"/>
    <property type="project" value="TreeGrafter"/>
</dbReference>
<evidence type="ECO:0000256" key="4">
    <source>
        <dbReference type="ARBA" id="ARBA00022679"/>
    </source>
</evidence>
<dbReference type="EMBL" id="JANIIK010000037">
    <property type="protein sequence ID" value="KAJ3611105.1"/>
    <property type="molecule type" value="Genomic_DNA"/>
</dbReference>
<evidence type="ECO:0000256" key="8">
    <source>
        <dbReference type="ARBA" id="ARBA00023034"/>
    </source>
</evidence>
<dbReference type="PANTHER" id="PTHR11214">
    <property type="entry name" value="BETA-1,3-N-ACETYLGLUCOSAMINYLTRANSFERASE"/>
    <property type="match status" value="1"/>
</dbReference>
<reference evidence="12" key="1">
    <citation type="submission" date="2022-07" db="EMBL/GenBank/DDBJ databases">
        <title>Chromosome-level genome of Muraenolepis orangiensis.</title>
        <authorList>
            <person name="Kim J."/>
        </authorList>
    </citation>
    <scope>NUCLEOTIDE SEQUENCE</scope>
    <source>
        <strain evidence="12">KU_S4_2022</strain>
        <tissue evidence="12">Muscle</tissue>
    </source>
</reference>